<dbReference type="Pfam" id="PF03372">
    <property type="entry name" value="Exo_endo_phos"/>
    <property type="match status" value="1"/>
</dbReference>
<feature type="non-terminal residue" evidence="2">
    <location>
        <position position="1"/>
    </location>
</feature>
<keyword evidence="2" id="KW-0378">Hydrolase</keyword>
<reference evidence="2" key="1">
    <citation type="journal article" date="2020" name="Stud. Mycol.">
        <title>101 Dothideomycetes genomes: a test case for predicting lifestyles and emergence of pathogens.</title>
        <authorList>
            <person name="Haridas S."/>
            <person name="Albert R."/>
            <person name="Binder M."/>
            <person name="Bloem J."/>
            <person name="Labutti K."/>
            <person name="Salamov A."/>
            <person name="Andreopoulos B."/>
            <person name="Baker S."/>
            <person name="Barry K."/>
            <person name="Bills G."/>
            <person name="Bluhm B."/>
            <person name="Cannon C."/>
            <person name="Castanera R."/>
            <person name="Culley D."/>
            <person name="Daum C."/>
            <person name="Ezra D."/>
            <person name="Gonzalez J."/>
            <person name="Henrissat B."/>
            <person name="Kuo A."/>
            <person name="Liang C."/>
            <person name="Lipzen A."/>
            <person name="Lutzoni F."/>
            <person name="Magnuson J."/>
            <person name="Mondo S."/>
            <person name="Nolan M."/>
            <person name="Ohm R."/>
            <person name="Pangilinan J."/>
            <person name="Park H.-J."/>
            <person name="Ramirez L."/>
            <person name="Alfaro M."/>
            <person name="Sun H."/>
            <person name="Tritt A."/>
            <person name="Yoshinaga Y."/>
            <person name="Zwiers L.-H."/>
            <person name="Turgeon B."/>
            <person name="Goodwin S."/>
            <person name="Spatafora J."/>
            <person name="Crous P."/>
            <person name="Grigoriev I."/>
        </authorList>
    </citation>
    <scope>NUCLEOTIDE SEQUENCE</scope>
    <source>
        <strain evidence="2">CBS 107.79</strain>
    </source>
</reference>
<proteinExistence type="predicted"/>
<dbReference type="Proteomes" id="UP000800036">
    <property type="component" value="Unassembled WGS sequence"/>
</dbReference>
<keyword evidence="2" id="KW-0269">Exonuclease</keyword>
<keyword evidence="3" id="KW-1185">Reference proteome</keyword>
<organism evidence="2 3">
    <name type="scientific">Bimuria novae-zelandiae CBS 107.79</name>
    <dbReference type="NCBI Taxonomy" id="1447943"/>
    <lineage>
        <taxon>Eukaryota</taxon>
        <taxon>Fungi</taxon>
        <taxon>Dikarya</taxon>
        <taxon>Ascomycota</taxon>
        <taxon>Pezizomycotina</taxon>
        <taxon>Dothideomycetes</taxon>
        <taxon>Pleosporomycetidae</taxon>
        <taxon>Pleosporales</taxon>
        <taxon>Massarineae</taxon>
        <taxon>Didymosphaeriaceae</taxon>
        <taxon>Bimuria</taxon>
    </lineage>
</organism>
<name>A0A6A5V282_9PLEO</name>
<dbReference type="PANTHER" id="PTHR41349">
    <property type="match status" value="1"/>
</dbReference>
<dbReference type="InterPro" id="IPR036691">
    <property type="entry name" value="Endo/exonu/phosph_ase_sf"/>
</dbReference>
<evidence type="ECO:0000313" key="2">
    <source>
        <dbReference type="EMBL" id="KAF1967417.1"/>
    </source>
</evidence>
<gene>
    <name evidence="2" type="ORF">BU23DRAFT_658982</name>
</gene>
<keyword evidence="2" id="KW-0255">Endonuclease</keyword>
<keyword evidence="2" id="KW-0540">Nuclease</keyword>
<sequence length="295" mass="32687">RAEGLDLESLVRGTKVNGYHDKQVKFLKGAGVDVVGLQEASGSHAKRLGEALGWNWHQDNGDNSVGIISRFPIVKRYANIGRGSGVELALRSDTSKPLNFWSAPLAAYPYGPYGFCFENKSAAQITSDEDTAGRPAQIKQIIDGTKSLRDSSTPFVLVGDFYAPSHLDWTCANQENHCEKSLDWPTSRIPIDAGLFDSFRKAHADTKAVSGNTWSPIYRKNEDDWQGQPEPQDRIDYIYGTSKLEVKSSEAVVVGAPSAYPDYKINEWTSDHRCVVTTYEIHETIDETLDKGNVQ</sequence>
<dbReference type="EMBL" id="ML976732">
    <property type="protein sequence ID" value="KAF1967417.1"/>
    <property type="molecule type" value="Genomic_DNA"/>
</dbReference>
<dbReference type="SUPFAM" id="SSF56219">
    <property type="entry name" value="DNase I-like"/>
    <property type="match status" value="1"/>
</dbReference>
<dbReference type="OrthoDB" id="276515at2759"/>
<dbReference type="InterPro" id="IPR005135">
    <property type="entry name" value="Endo/exonuclease/phosphatase"/>
</dbReference>
<evidence type="ECO:0000259" key="1">
    <source>
        <dbReference type="Pfam" id="PF03372"/>
    </source>
</evidence>
<protein>
    <submittedName>
        <fullName evidence="2">Endonuclease/exonuclease/phosphatase family protein</fullName>
    </submittedName>
</protein>
<feature type="domain" description="Endonuclease/exonuclease/phosphatase" evidence="1">
    <location>
        <begin position="24"/>
        <end position="272"/>
    </location>
</feature>
<dbReference type="AlphaFoldDB" id="A0A6A5V282"/>
<accession>A0A6A5V282</accession>
<dbReference type="GO" id="GO:0004527">
    <property type="term" value="F:exonuclease activity"/>
    <property type="evidence" value="ECO:0007669"/>
    <property type="project" value="UniProtKB-KW"/>
</dbReference>
<evidence type="ECO:0000313" key="3">
    <source>
        <dbReference type="Proteomes" id="UP000800036"/>
    </source>
</evidence>
<dbReference type="GO" id="GO:0004519">
    <property type="term" value="F:endonuclease activity"/>
    <property type="evidence" value="ECO:0007669"/>
    <property type="project" value="UniProtKB-KW"/>
</dbReference>
<dbReference type="Gene3D" id="3.60.10.10">
    <property type="entry name" value="Endonuclease/exonuclease/phosphatase"/>
    <property type="match status" value="1"/>
</dbReference>
<dbReference type="PANTHER" id="PTHR41349:SF1">
    <property type="entry name" value="PROTEIN CBG08683"/>
    <property type="match status" value="1"/>
</dbReference>